<keyword evidence="2" id="KW-1185">Reference proteome</keyword>
<name>A0A6G0STY5_APHGL</name>
<feature type="non-terminal residue" evidence="1">
    <location>
        <position position="208"/>
    </location>
</feature>
<protein>
    <submittedName>
        <fullName evidence="1">Uncharacterized protein</fullName>
    </submittedName>
</protein>
<evidence type="ECO:0000313" key="2">
    <source>
        <dbReference type="Proteomes" id="UP000475862"/>
    </source>
</evidence>
<dbReference type="AlphaFoldDB" id="A0A6G0STY5"/>
<proteinExistence type="predicted"/>
<comment type="caution">
    <text evidence="1">The sequence shown here is derived from an EMBL/GenBank/DDBJ whole genome shotgun (WGS) entry which is preliminary data.</text>
</comment>
<gene>
    <name evidence="1" type="ORF">AGLY_017775</name>
</gene>
<dbReference type="EMBL" id="VYZN01001968">
    <property type="protein sequence ID" value="KAE9521823.1"/>
    <property type="molecule type" value="Genomic_DNA"/>
</dbReference>
<reference evidence="1 2" key="1">
    <citation type="submission" date="2019-08" db="EMBL/GenBank/DDBJ databases">
        <title>The genome of the soybean aphid Biotype 1, its phylome, world population structure and adaptation to the North American continent.</title>
        <authorList>
            <person name="Giordano R."/>
            <person name="Donthu R.K."/>
            <person name="Hernandez A.G."/>
            <person name="Wright C.L."/>
            <person name="Zimin A.V."/>
        </authorList>
    </citation>
    <scope>NUCLEOTIDE SEQUENCE [LARGE SCALE GENOMIC DNA]</scope>
    <source>
        <tissue evidence="1">Whole aphids</tissue>
    </source>
</reference>
<dbReference type="Proteomes" id="UP000475862">
    <property type="component" value="Unassembled WGS sequence"/>
</dbReference>
<organism evidence="1 2">
    <name type="scientific">Aphis glycines</name>
    <name type="common">Soybean aphid</name>
    <dbReference type="NCBI Taxonomy" id="307491"/>
    <lineage>
        <taxon>Eukaryota</taxon>
        <taxon>Metazoa</taxon>
        <taxon>Ecdysozoa</taxon>
        <taxon>Arthropoda</taxon>
        <taxon>Hexapoda</taxon>
        <taxon>Insecta</taxon>
        <taxon>Pterygota</taxon>
        <taxon>Neoptera</taxon>
        <taxon>Paraneoptera</taxon>
        <taxon>Hemiptera</taxon>
        <taxon>Sternorrhyncha</taxon>
        <taxon>Aphidomorpha</taxon>
        <taxon>Aphidoidea</taxon>
        <taxon>Aphididae</taxon>
        <taxon>Aphidini</taxon>
        <taxon>Aphis</taxon>
        <taxon>Aphis</taxon>
    </lineage>
</organism>
<sequence length="208" mass="24207">MSTPEAGPSKDMRKLIKHRVSIKSTIQVINEYVKNFNPAIHSSRQLQIRLTKLNECIDLFNEVQQSIADLDQGYDEERERLIFEDECLTLKATMEDLIAKNTPTEILIQVQRFNHKLNCTMSTPEAGPSKDMRKLIKHRVSIKSTIQVINEYVKNFNPAIHSSRQLQIRLTKLNECIDLFNEVQQSIADLDQGYDEERERLIFEDECL</sequence>
<evidence type="ECO:0000313" key="1">
    <source>
        <dbReference type="EMBL" id="KAE9521823.1"/>
    </source>
</evidence>
<accession>A0A6G0STY5</accession>